<dbReference type="Proteomes" id="UP000326396">
    <property type="component" value="Linkage Group LG5"/>
</dbReference>
<keyword evidence="3" id="KW-1185">Reference proteome</keyword>
<comment type="caution">
    <text evidence="2">The sequence shown here is derived from an EMBL/GenBank/DDBJ whole genome shotgun (WGS) entry which is preliminary data.</text>
</comment>
<feature type="region of interest" description="Disordered" evidence="1">
    <location>
        <begin position="919"/>
        <end position="1037"/>
    </location>
</feature>
<organism evidence="2 3">
    <name type="scientific">Mikania micrantha</name>
    <name type="common">bitter vine</name>
    <dbReference type="NCBI Taxonomy" id="192012"/>
    <lineage>
        <taxon>Eukaryota</taxon>
        <taxon>Viridiplantae</taxon>
        <taxon>Streptophyta</taxon>
        <taxon>Embryophyta</taxon>
        <taxon>Tracheophyta</taxon>
        <taxon>Spermatophyta</taxon>
        <taxon>Magnoliopsida</taxon>
        <taxon>eudicotyledons</taxon>
        <taxon>Gunneridae</taxon>
        <taxon>Pentapetalae</taxon>
        <taxon>asterids</taxon>
        <taxon>campanulids</taxon>
        <taxon>Asterales</taxon>
        <taxon>Asteraceae</taxon>
        <taxon>Asteroideae</taxon>
        <taxon>Heliantheae alliance</taxon>
        <taxon>Eupatorieae</taxon>
        <taxon>Mikania</taxon>
    </lineage>
</organism>
<evidence type="ECO:0000313" key="3">
    <source>
        <dbReference type="Proteomes" id="UP000326396"/>
    </source>
</evidence>
<dbReference type="OrthoDB" id="1350766at2759"/>
<dbReference type="EMBL" id="SZYD01000015">
    <property type="protein sequence ID" value="KAD3641357.1"/>
    <property type="molecule type" value="Genomic_DNA"/>
</dbReference>
<dbReference type="PANTHER" id="PTHR34536:SF15">
    <property type="entry name" value="BTZ DOMAIN-CONTAINING PROTEIN"/>
    <property type="match status" value="1"/>
</dbReference>
<accession>A0A5N6MPA4</accession>
<feature type="compositionally biased region" description="Basic and acidic residues" evidence="1">
    <location>
        <begin position="1022"/>
        <end position="1037"/>
    </location>
</feature>
<feature type="compositionally biased region" description="Polar residues" evidence="1">
    <location>
        <begin position="677"/>
        <end position="692"/>
    </location>
</feature>
<reference evidence="2 3" key="1">
    <citation type="submission" date="2019-05" db="EMBL/GenBank/DDBJ databases">
        <title>Mikania micrantha, genome provides insights into the molecular mechanism of rapid growth.</title>
        <authorList>
            <person name="Liu B."/>
        </authorList>
    </citation>
    <scope>NUCLEOTIDE SEQUENCE [LARGE SCALE GENOMIC DNA]</scope>
    <source>
        <strain evidence="2">NLD-2019</strain>
        <tissue evidence="2">Leaf</tissue>
    </source>
</reference>
<sequence length="1113" mass="124161">MTLTLGFSEDDDYLSTARKDDDDDAAVIGVECDSSPNVWCWVKYSNAYVFDAVQAEEIHKGLLTMDSKELKMHVSESDKMEASVLGCRLSEKAEHLPIKKRRFLFMNSSLPLNTSSSEGTETVAACLQSSSQEAHPKPDANCPPAAPLTVADLHQSEIIDSKLDVQKFSKKMIEKEDIHGASIASGSENFQAKSVKVENLSSKETDMHISTAPFKDFASSTVNNSTPDESECIKTNQVTSSTQKSAALDDRLNWDLNTIMAWEEQLECDRHISSYKEGKFKQCEQGRICSSVSGNIGTEISHVKLRSLIPKIERSEMEECEPVFDGIREVLPPVISSMPLVVVNKIKSLHDQHASSSIPDVVPSALTLEHPLCKISAKPVNVTPDFTFMPLGLDHYIDKRASEENIVSSKIASVQTTENDKLNLSLVTAPSIKHGVHQDGSTFDEDDKANVKRVINSNGIGMDSLISRGDERSQNVLVSSKIIGSGNYVNHGMTSEQTTEDENLNLSLITATITETVVSQSGSMLDYEDDKSKVKRVITNKGITMENPPAAASISSMHVVCSDVEVPLQHGKSCINEEVCDHENVPSDIQAGSEVDNIGEVSLGNTDSLFEDGEFRESSIQTWEGNDREDREIEHGTENRNASGAHENDSLKSTDVGSQKGTDEISSVLLPEKPDSSDQISGSEPNLTENCTTEVNMKDGSQSDQWKMNVSGSNHLPETHSSSNGGKIKDLSSIKSSFRITEDLETKAELSRFYRREPSTRDTFLSRSRFRMQGSSINADDSASRFVRDSGVIRSTGRGKYTRGGGTWDRSPTFSGSSFRRSLPEDVDNLTCEGPGVTRGSLRSRLTVNSEEDEFRARLGLRPSGDTCHNRFVNTGRGRLSRYASRHNDTAPRERYYGLPTNDEPLMDYSHSFLTRRRCYSPPHHHSGSTSPPRSRARSRSPIGDGFRCRSRSPNLRSDTRVRREPNYRHRFESDHVGGYSLEQPRNNSPPPSSRFSKYKQRSLLFDKRSPPSGERLGFYESSRRTKQNENYRSSRYEGGRDVDVVDHGYRRGGFVRPYDMDRPVQYNEEEGYGVPPVYDKETMEFRGRGNVNGTDARFRELPRRPREDRDKW</sequence>
<evidence type="ECO:0000256" key="1">
    <source>
        <dbReference type="SAM" id="MobiDB-lite"/>
    </source>
</evidence>
<feature type="region of interest" description="Disordered" evidence="1">
    <location>
        <begin position="1087"/>
        <end position="1113"/>
    </location>
</feature>
<protein>
    <submittedName>
        <fullName evidence="2">Uncharacterized protein</fullName>
    </submittedName>
</protein>
<feature type="region of interest" description="Disordered" evidence="1">
    <location>
        <begin position="217"/>
        <end position="237"/>
    </location>
</feature>
<feature type="region of interest" description="Disordered" evidence="1">
    <location>
        <begin position="590"/>
        <end position="692"/>
    </location>
</feature>
<feature type="compositionally biased region" description="Basic and acidic residues" evidence="1">
    <location>
        <begin position="625"/>
        <end position="638"/>
    </location>
</feature>
<dbReference type="PANTHER" id="PTHR34536">
    <property type="entry name" value="DENTIN SIALOPHOSPHOPROTEIN-LIKE PROTEIN"/>
    <property type="match status" value="1"/>
</dbReference>
<feature type="compositionally biased region" description="Basic and acidic residues" evidence="1">
    <location>
        <begin position="1097"/>
        <end position="1113"/>
    </location>
</feature>
<feature type="compositionally biased region" description="Polar residues" evidence="1">
    <location>
        <begin position="810"/>
        <end position="820"/>
    </location>
</feature>
<dbReference type="AlphaFoldDB" id="A0A5N6MPA4"/>
<proteinExistence type="predicted"/>
<feature type="compositionally biased region" description="Polar residues" evidence="1">
    <location>
        <begin position="218"/>
        <end position="237"/>
    </location>
</feature>
<evidence type="ECO:0000313" key="2">
    <source>
        <dbReference type="EMBL" id="KAD3641357.1"/>
    </source>
</evidence>
<gene>
    <name evidence="2" type="ORF">E3N88_30581</name>
</gene>
<name>A0A5N6MPA4_9ASTR</name>
<feature type="region of interest" description="Disordered" evidence="1">
    <location>
        <begin position="797"/>
        <end position="820"/>
    </location>
</feature>
<feature type="compositionally biased region" description="Basic and acidic residues" evidence="1">
    <location>
        <begin position="958"/>
        <end position="976"/>
    </location>
</feature>